<reference evidence="3" key="1">
    <citation type="submission" date="2015-09" db="EMBL/GenBank/DDBJ databases">
        <authorList>
            <consortium name="Pathogen Informatics"/>
        </authorList>
    </citation>
    <scope>NUCLEOTIDE SEQUENCE [LARGE SCALE GENOMIC DNA]</scope>
    <source>
        <strain evidence="3">Lake Konstanz</strain>
    </source>
</reference>
<dbReference type="VEuPathDB" id="TriTrypDB:BSAL_27545"/>
<dbReference type="AlphaFoldDB" id="A0A0S4JN70"/>
<dbReference type="EMBL" id="CYKH01001846">
    <property type="protein sequence ID" value="CUG90565.1"/>
    <property type="molecule type" value="Genomic_DNA"/>
</dbReference>
<protein>
    <recommendedName>
        <fullName evidence="4">Membrane-associated protein</fullName>
    </recommendedName>
</protein>
<evidence type="ECO:0008006" key="4">
    <source>
        <dbReference type="Google" id="ProtNLM"/>
    </source>
</evidence>
<evidence type="ECO:0000256" key="1">
    <source>
        <dbReference type="SAM" id="SignalP"/>
    </source>
</evidence>
<feature type="signal peptide" evidence="1">
    <location>
        <begin position="1"/>
        <end position="26"/>
    </location>
</feature>
<accession>A0A0S4JN70</accession>
<evidence type="ECO:0000313" key="2">
    <source>
        <dbReference type="EMBL" id="CUG90565.1"/>
    </source>
</evidence>
<dbReference type="Proteomes" id="UP000051952">
    <property type="component" value="Unassembled WGS sequence"/>
</dbReference>
<feature type="non-terminal residue" evidence="2">
    <location>
        <position position="572"/>
    </location>
</feature>
<keyword evidence="1" id="KW-0732">Signal</keyword>
<organism evidence="2 3">
    <name type="scientific">Bodo saltans</name>
    <name type="common">Flagellated protozoan</name>
    <dbReference type="NCBI Taxonomy" id="75058"/>
    <lineage>
        <taxon>Eukaryota</taxon>
        <taxon>Discoba</taxon>
        <taxon>Euglenozoa</taxon>
        <taxon>Kinetoplastea</taxon>
        <taxon>Metakinetoplastina</taxon>
        <taxon>Eubodonida</taxon>
        <taxon>Bodonidae</taxon>
        <taxon>Bodo</taxon>
    </lineage>
</organism>
<evidence type="ECO:0000313" key="3">
    <source>
        <dbReference type="Proteomes" id="UP000051952"/>
    </source>
</evidence>
<sequence length="572" mass="60577">MNCVLRLISIAADVALITCTMNCCAAAISVVVPCGVQTDYDIDTIANGTTYLLQNCTSDVGTALALWPSVTSISDIAVVVEHSRRVAVRIKGNAHVDLIGLHVSINNVTNDLDESKVPGSVVCPVSTGCIPLVSLVLVRNVVNSTVAVTNVLHQRNQSIIEVGNLSALQNMTLLTARITASGYGVALLESLNATLLRLTMSSTTASGYEGQLVFLFQVSMRQSTIMIYDTTCAAPQSALALEDSTAENSSIVVGQYVIPAVNAVSKIVWGVLILKNSTLDRSLIAIDHAVIVAGDNQAILVTAEAQSSLSGTKIVVNNCSVTGTLSRLTYFFEMLLSEVSITIHNATCTTQLSALPVVALLAPANAITIIITHSYIVAPYAVYLDSFNATTFTLVVDSSTLGIAKSSILTPPPYLAVFHCFNGSFADSNITMTSVRTTSDTPGFETGQMVQFQDFVLTNTTVSFFLTTLEGSGGIISVWRTIVDQSSTIRVEVAANITVASSFQSDIVDMYLVIISGRSSVEIILPKAIQRATGSAQYAALSIDTVSVIGSSALRIGSNFSVACKWPNNIMW</sequence>
<keyword evidence="3" id="KW-1185">Reference proteome</keyword>
<feature type="chain" id="PRO_5006622533" description="Membrane-associated protein" evidence="1">
    <location>
        <begin position="27"/>
        <end position="572"/>
    </location>
</feature>
<name>A0A0S4JN70_BODSA</name>
<gene>
    <name evidence="2" type="ORF">BSAL_27545</name>
</gene>
<proteinExistence type="predicted"/>